<gene>
    <name evidence="1" type="ordered locus">KNP414_03368</name>
</gene>
<name>F8F638_PAEMK</name>
<accession>F8F638</accession>
<evidence type="ECO:0000313" key="1">
    <source>
        <dbReference type="EMBL" id="AEI41926.1"/>
    </source>
</evidence>
<dbReference type="AlphaFoldDB" id="F8F638"/>
<dbReference type="KEGG" id="pms:KNP414_03368"/>
<proteinExistence type="predicted"/>
<organism evidence="1 2">
    <name type="scientific">Paenibacillus mucilaginosus (strain KNP414)</name>
    <dbReference type="NCBI Taxonomy" id="1036673"/>
    <lineage>
        <taxon>Bacteria</taxon>
        <taxon>Bacillati</taxon>
        <taxon>Bacillota</taxon>
        <taxon>Bacilli</taxon>
        <taxon>Bacillales</taxon>
        <taxon>Paenibacillaceae</taxon>
        <taxon>Paenibacillus</taxon>
    </lineage>
</organism>
<reference evidence="1 2" key="2">
    <citation type="journal article" date="2013" name="Genome Announc.">
        <title>Genome Sequence of Growth-Improving Paenibacillus mucilaginosus Strain KNP414.</title>
        <authorList>
            <person name="Lu J.J."/>
            <person name="Wang J.F."/>
            <person name="Hu X.F."/>
        </authorList>
    </citation>
    <scope>NUCLEOTIDE SEQUENCE [LARGE SCALE GENOMIC DNA]</scope>
    <source>
        <strain evidence="1 2">KNP414</strain>
    </source>
</reference>
<protein>
    <submittedName>
        <fullName evidence="1">Uncharacterized protein</fullName>
    </submittedName>
</protein>
<dbReference type="EMBL" id="CP002869">
    <property type="protein sequence ID" value="AEI41926.1"/>
    <property type="molecule type" value="Genomic_DNA"/>
</dbReference>
<dbReference type="HOGENOM" id="CLU_3339652_0_0_9"/>
<dbReference type="Proteomes" id="UP000006620">
    <property type="component" value="Chromosome"/>
</dbReference>
<dbReference type="PATRIC" id="fig|1036673.3.peg.3095"/>
<evidence type="ECO:0000313" key="2">
    <source>
        <dbReference type="Proteomes" id="UP000006620"/>
    </source>
</evidence>
<reference evidence="2" key="1">
    <citation type="submission" date="2011-06" db="EMBL/GenBank/DDBJ databases">
        <title>Complete genome sequence of Paenibacillus mucilaginosus KNP414.</title>
        <authorList>
            <person name="Wang J."/>
            <person name="Hu S."/>
            <person name="Hu X."/>
            <person name="Zhang B."/>
            <person name="Dong D."/>
            <person name="Zhang S."/>
            <person name="Zhao K."/>
            <person name="Wu D."/>
        </authorList>
    </citation>
    <scope>NUCLEOTIDE SEQUENCE [LARGE SCALE GENOMIC DNA]</scope>
    <source>
        <strain evidence="2">KNP414</strain>
    </source>
</reference>
<sequence length="39" mass="4227">MEGALVNRLVVITVGKTHSSKTTFAKSLEAQMHNTVVID</sequence>